<organism evidence="2 3">
    <name type="scientific">Botryobasidium botryosum (strain FD-172 SS1)</name>
    <dbReference type="NCBI Taxonomy" id="930990"/>
    <lineage>
        <taxon>Eukaryota</taxon>
        <taxon>Fungi</taxon>
        <taxon>Dikarya</taxon>
        <taxon>Basidiomycota</taxon>
        <taxon>Agaricomycotina</taxon>
        <taxon>Agaricomycetes</taxon>
        <taxon>Cantharellales</taxon>
        <taxon>Botryobasidiaceae</taxon>
        <taxon>Botryobasidium</taxon>
    </lineage>
</organism>
<proteinExistence type="predicted"/>
<dbReference type="HOGENOM" id="CLU_2960432_0_0_1"/>
<evidence type="ECO:0000256" key="1">
    <source>
        <dbReference type="SAM" id="MobiDB-lite"/>
    </source>
</evidence>
<evidence type="ECO:0000313" key="3">
    <source>
        <dbReference type="Proteomes" id="UP000027195"/>
    </source>
</evidence>
<gene>
    <name evidence="2" type="ORF">BOTBODRAFT_27447</name>
</gene>
<name>A0A067N8C3_BOTB1</name>
<dbReference type="Proteomes" id="UP000027195">
    <property type="component" value="Unassembled WGS sequence"/>
</dbReference>
<sequence>MTSEEQPIEINKENEPDHPEEPKASPPPDVPETPVDDDLEFLDAIKPRGKAKPSVGGGG</sequence>
<accession>A0A067N8C3</accession>
<dbReference type="InParanoid" id="A0A067N8C3"/>
<evidence type="ECO:0000313" key="2">
    <source>
        <dbReference type="EMBL" id="KDQ20031.1"/>
    </source>
</evidence>
<keyword evidence="3" id="KW-1185">Reference proteome</keyword>
<feature type="compositionally biased region" description="Basic and acidic residues" evidence="1">
    <location>
        <begin position="10"/>
        <end position="23"/>
    </location>
</feature>
<protein>
    <submittedName>
        <fullName evidence="2">Uncharacterized protein</fullName>
    </submittedName>
</protein>
<dbReference type="EMBL" id="KL198018">
    <property type="protein sequence ID" value="KDQ20031.1"/>
    <property type="molecule type" value="Genomic_DNA"/>
</dbReference>
<dbReference type="AlphaFoldDB" id="A0A067N8C3"/>
<feature type="region of interest" description="Disordered" evidence="1">
    <location>
        <begin position="1"/>
        <end position="39"/>
    </location>
</feature>
<reference evidence="3" key="1">
    <citation type="journal article" date="2014" name="Proc. Natl. Acad. Sci. U.S.A.">
        <title>Extensive sampling of basidiomycete genomes demonstrates inadequacy of the white-rot/brown-rot paradigm for wood decay fungi.</title>
        <authorList>
            <person name="Riley R."/>
            <person name="Salamov A.A."/>
            <person name="Brown D.W."/>
            <person name="Nagy L.G."/>
            <person name="Floudas D."/>
            <person name="Held B.W."/>
            <person name="Levasseur A."/>
            <person name="Lombard V."/>
            <person name="Morin E."/>
            <person name="Otillar R."/>
            <person name="Lindquist E.A."/>
            <person name="Sun H."/>
            <person name="LaButti K.M."/>
            <person name="Schmutz J."/>
            <person name="Jabbour D."/>
            <person name="Luo H."/>
            <person name="Baker S.E."/>
            <person name="Pisabarro A.G."/>
            <person name="Walton J.D."/>
            <person name="Blanchette R.A."/>
            <person name="Henrissat B."/>
            <person name="Martin F."/>
            <person name="Cullen D."/>
            <person name="Hibbett D.S."/>
            <person name="Grigoriev I.V."/>
        </authorList>
    </citation>
    <scope>NUCLEOTIDE SEQUENCE [LARGE SCALE GENOMIC DNA]</scope>
    <source>
        <strain evidence="3">FD-172 SS1</strain>
    </source>
</reference>